<proteinExistence type="predicted"/>
<keyword evidence="2" id="KW-1185">Reference proteome</keyword>
<protein>
    <submittedName>
        <fullName evidence="1">Uncharacterized protein</fullName>
    </submittedName>
</protein>
<dbReference type="EMBL" id="MU394291">
    <property type="protein sequence ID" value="KAI6090409.1"/>
    <property type="molecule type" value="Genomic_DNA"/>
</dbReference>
<organism evidence="1 2">
    <name type="scientific">Hypoxylon rubiginosum</name>
    <dbReference type="NCBI Taxonomy" id="110542"/>
    <lineage>
        <taxon>Eukaryota</taxon>
        <taxon>Fungi</taxon>
        <taxon>Dikarya</taxon>
        <taxon>Ascomycota</taxon>
        <taxon>Pezizomycotina</taxon>
        <taxon>Sordariomycetes</taxon>
        <taxon>Xylariomycetidae</taxon>
        <taxon>Xylariales</taxon>
        <taxon>Hypoxylaceae</taxon>
        <taxon>Hypoxylon</taxon>
    </lineage>
</organism>
<reference evidence="1 2" key="1">
    <citation type="journal article" date="2022" name="New Phytol.">
        <title>Ecological generalism drives hyperdiversity of secondary metabolite gene clusters in xylarialean endophytes.</title>
        <authorList>
            <person name="Franco M.E.E."/>
            <person name="Wisecaver J.H."/>
            <person name="Arnold A.E."/>
            <person name="Ju Y.M."/>
            <person name="Slot J.C."/>
            <person name="Ahrendt S."/>
            <person name="Moore L.P."/>
            <person name="Eastman K.E."/>
            <person name="Scott K."/>
            <person name="Konkel Z."/>
            <person name="Mondo S.J."/>
            <person name="Kuo A."/>
            <person name="Hayes R.D."/>
            <person name="Haridas S."/>
            <person name="Andreopoulos B."/>
            <person name="Riley R."/>
            <person name="LaButti K."/>
            <person name="Pangilinan J."/>
            <person name="Lipzen A."/>
            <person name="Amirebrahimi M."/>
            <person name="Yan J."/>
            <person name="Adam C."/>
            <person name="Keymanesh K."/>
            <person name="Ng V."/>
            <person name="Louie K."/>
            <person name="Northen T."/>
            <person name="Drula E."/>
            <person name="Henrissat B."/>
            <person name="Hsieh H.M."/>
            <person name="Youens-Clark K."/>
            <person name="Lutzoni F."/>
            <person name="Miadlikowska J."/>
            <person name="Eastwood D.C."/>
            <person name="Hamelin R.C."/>
            <person name="Grigoriev I.V."/>
            <person name="U'Ren J.M."/>
        </authorList>
    </citation>
    <scope>NUCLEOTIDE SEQUENCE [LARGE SCALE GENOMIC DNA]</scope>
    <source>
        <strain evidence="1 2">ER1909</strain>
    </source>
</reference>
<evidence type="ECO:0000313" key="2">
    <source>
        <dbReference type="Proteomes" id="UP001497680"/>
    </source>
</evidence>
<dbReference type="Proteomes" id="UP001497680">
    <property type="component" value="Unassembled WGS sequence"/>
</dbReference>
<accession>A0ACC0DCC7</accession>
<comment type="caution">
    <text evidence="1">The sequence shown here is derived from an EMBL/GenBank/DDBJ whole genome shotgun (WGS) entry which is preliminary data.</text>
</comment>
<gene>
    <name evidence="1" type="ORF">F4821DRAFT_30182</name>
</gene>
<evidence type="ECO:0000313" key="1">
    <source>
        <dbReference type="EMBL" id="KAI6090409.1"/>
    </source>
</evidence>
<sequence>MICPRYPISILPPTPYPMYLVRCVPKYHARCQETLTAKRMTCLGGRGPCMALPRRRWRFGVPNNVASLLRFVSRAAAIRQFDTHRLAVCVNREEKISSCSLHSLAAKLPWSICLYVSSLWCACFPVHCIQPFSGSPSSSYMPVCSAIGFRMSQSFFLASHGVLHIYSKTTCRSAHLISHRRAAVSYMLSCYLAVKASRISSSQPHWPERTLSSQRERCRRRGDAKGRVASENIT</sequence>
<name>A0ACC0DCC7_9PEZI</name>